<evidence type="ECO:0000313" key="2">
    <source>
        <dbReference type="Proteomes" id="UP000549394"/>
    </source>
</evidence>
<name>A0A7I8VG48_9ANNE</name>
<organism evidence="1 2">
    <name type="scientific">Dimorphilus gyrociliatus</name>
    <dbReference type="NCBI Taxonomy" id="2664684"/>
    <lineage>
        <taxon>Eukaryota</taxon>
        <taxon>Metazoa</taxon>
        <taxon>Spiralia</taxon>
        <taxon>Lophotrochozoa</taxon>
        <taxon>Annelida</taxon>
        <taxon>Polychaeta</taxon>
        <taxon>Polychaeta incertae sedis</taxon>
        <taxon>Dinophilidae</taxon>
        <taxon>Dimorphilus</taxon>
    </lineage>
</organism>
<dbReference type="Proteomes" id="UP000549394">
    <property type="component" value="Unassembled WGS sequence"/>
</dbReference>
<dbReference type="EMBL" id="CAJFCJ010000005">
    <property type="protein sequence ID" value="CAD5114613.1"/>
    <property type="molecule type" value="Genomic_DNA"/>
</dbReference>
<keyword evidence="2" id="KW-1185">Reference proteome</keyword>
<reference evidence="1 2" key="1">
    <citation type="submission" date="2020-08" db="EMBL/GenBank/DDBJ databases">
        <authorList>
            <person name="Hejnol A."/>
        </authorList>
    </citation>
    <scope>NUCLEOTIDE SEQUENCE [LARGE SCALE GENOMIC DNA]</scope>
</reference>
<proteinExistence type="predicted"/>
<evidence type="ECO:0000313" key="1">
    <source>
        <dbReference type="EMBL" id="CAD5114613.1"/>
    </source>
</evidence>
<dbReference type="AlphaFoldDB" id="A0A7I8VG48"/>
<sequence>MPKRGTKYEKLGIIYLYSLGFRGDFIKDFSKKQFASFPNDKAKYFAKYLLHSLPIRIWKSIKLHCLQEYTRQDVIKSYDGIHRFMDIQSEVFMDLPSLFKAVQKDPVNFLKRFIKKIQTVMKYNAFQGECLSHLDVILNRDYKSRIEDAMTILLRSYHSNSQRYKTDY</sequence>
<protein>
    <submittedName>
        <fullName evidence="1">Uncharacterized protein</fullName>
    </submittedName>
</protein>
<comment type="caution">
    <text evidence="1">The sequence shown here is derived from an EMBL/GenBank/DDBJ whole genome shotgun (WGS) entry which is preliminary data.</text>
</comment>
<accession>A0A7I8VG48</accession>
<gene>
    <name evidence="1" type="ORF">DGYR_LOCUS3440</name>
</gene>